<keyword evidence="4 7" id="KW-0812">Transmembrane</keyword>
<evidence type="ECO:0000256" key="1">
    <source>
        <dbReference type="ARBA" id="ARBA00004141"/>
    </source>
</evidence>
<feature type="transmembrane region" description="Helical" evidence="7">
    <location>
        <begin position="197"/>
        <end position="216"/>
    </location>
</feature>
<evidence type="ECO:0000313" key="10">
    <source>
        <dbReference type="Proteomes" id="UP000469325"/>
    </source>
</evidence>
<evidence type="ECO:0000256" key="2">
    <source>
        <dbReference type="ARBA" id="ARBA00008114"/>
    </source>
</evidence>
<keyword evidence="10" id="KW-1185">Reference proteome</keyword>
<evidence type="ECO:0000256" key="6">
    <source>
        <dbReference type="ARBA" id="ARBA00023136"/>
    </source>
</evidence>
<evidence type="ECO:0000256" key="3">
    <source>
        <dbReference type="ARBA" id="ARBA00022448"/>
    </source>
</evidence>
<dbReference type="EMBL" id="VUNC01000003">
    <property type="protein sequence ID" value="MST72526.1"/>
    <property type="molecule type" value="Genomic_DNA"/>
</dbReference>
<evidence type="ECO:0000256" key="5">
    <source>
        <dbReference type="ARBA" id="ARBA00022989"/>
    </source>
</evidence>
<dbReference type="InterPro" id="IPR036837">
    <property type="entry name" value="Cation_efflux_CTD_sf"/>
</dbReference>
<proteinExistence type="inferred from homology"/>
<dbReference type="SUPFAM" id="SSF161111">
    <property type="entry name" value="Cation efflux protein transmembrane domain-like"/>
    <property type="match status" value="1"/>
</dbReference>
<evidence type="ECO:0000313" key="9">
    <source>
        <dbReference type="EMBL" id="MST72526.1"/>
    </source>
</evidence>
<dbReference type="FunFam" id="1.20.1510.10:FF:000006">
    <property type="entry name" value="Divalent cation efflux transporter"/>
    <property type="match status" value="1"/>
</dbReference>
<keyword evidence="6 7" id="KW-0472">Membrane</keyword>
<feature type="domain" description="Cation efflux protein transmembrane" evidence="8">
    <location>
        <begin position="32"/>
        <end position="222"/>
    </location>
</feature>
<accession>A0A6N7XRB2</accession>
<comment type="caution">
    <text evidence="9">The sequence shown here is derived from an EMBL/GenBank/DDBJ whole genome shotgun (WGS) entry which is preliminary data.</text>
</comment>
<comment type="subcellular location">
    <subcellularLocation>
        <location evidence="1">Membrane</location>
        <topology evidence="1">Multi-pass membrane protein</topology>
    </subcellularLocation>
</comment>
<organism evidence="9 10">
    <name type="scientific">Olsenella porci</name>
    <dbReference type="NCBI Taxonomy" id="2652279"/>
    <lineage>
        <taxon>Bacteria</taxon>
        <taxon>Bacillati</taxon>
        <taxon>Actinomycetota</taxon>
        <taxon>Coriobacteriia</taxon>
        <taxon>Coriobacteriales</taxon>
        <taxon>Atopobiaceae</taxon>
        <taxon>Olsenella</taxon>
    </lineage>
</organism>
<keyword evidence="3" id="KW-0813">Transport</keyword>
<evidence type="ECO:0000256" key="4">
    <source>
        <dbReference type="ARBA" id="ARBA00022692"/>
    </source>
</evidence>
<dbReference type="InterPro" id="IPR027469">
    <property type="entry name" value="Cation_efflux_TMD_sf"/>
</dbReference>
<name>A0A6N7XRB2_9ACTN</name>
<feature type="transmembrane region" description="Helical" evidence="7">
    <location>
        <begin position="132"/>
        <end position="150"/>
    </location>
</feature>
<dbReference type="GO" id="GO:0016020">
    <property type="term" value="C:membrane"/>
    <property type="evidence" value="ECO:0007669"/>
    <property type="project" value="UniProtKB-SubCell"/>
</dbReference>
<dbReference type="Gene3D" id="3.30.70.1350">
    <property type="entry name" value="Cation efflux protein, cytoplasmic domain"/>
    <property type="match status" value="1"/>
</dbReference>
<dbReference type="Proteomes" id="UP000469325">
    <property type="component" value="Unassembled WGS sequence"/>
</dbReference>
<reference evidence="9 10" key="1">
    <citation type="submission" date="2019-08" db="EMBL/GenBank/DDBJ databases">
        <title>In-depth cultivation of the pig gut microbiome towards novel bacterial diversity and tailored functional studies.</title>
        <authorList>
            <person name="Wylensek D."/>
            <person name="Hitch T.C.A."/>
            <person name="Clavel T."/>
        </authorList>
    </citation>
    <scope>NUCLEOTIDE SEQUENCE [LARGE SCALE GENOMIC DNA]</scope>
    <source>
        <strain evidence="9 10">CA-Schmier-601-WT-1</strain>
    </source>
</reference>
<dbReference type="InterPro" id="IPR050291">
    <property type="entry name" value="CDF_Transporter"/>
</dbReference>
<sequence>MTGSDPEGVSGTREGALPPTGREAAIVRASVTGIVANVLLAGFKAVVGTLSHSIAITLDAVNNLSDALSSVITIVGTKLAGRAPDHKHPMGYGRVEYLSAAVISVIVLYAGVTSVVECVRKIVSPETPEYTPVALLVVAAGVVAKVVLGRHVRSVGQRFSSDSLVASGTDALSDAVLSVSTLAAALVYLAFGVSLEAWVGLVISAFIVKAGLDMLSQTLGQILGERVSPEVAETVKGIVAKDPDVLGVYDLILHSYGPERLVGSLHVEVRDTMDANAIDEMDRRIQESVYASTQGKVIIVAVGIYSRNTSECVTAVRNDVTRRVMAHDHVIQMHGFHLDEERRLMAFDVIISFDAPDRMGEYRQIVSEVQGAYPQYHVDVTLDTDVSD</sequence>
<protein>
    <submittedName>
        <fullName evidence="9">Cation transporter</fullName>
    </submittedName>
</protein>
<dbReference type="InterPro" id="IPR002524">
    <property type="entry name" value="Cation_efflux"/>
</dbReference>
<dbReference type="InterPro" id="IPR058533">
    <property type="entry name" value="Cation_efflux_TM"/>
</dbReference>
<evidence type="ECO:0000259" key="8">
    <source>
        <dbReference type="Pfam" id="PF01545"/>
    </source>
</evidence>
<gene>
    <name evidence="9" type="ORF">FYJ68_05315</name>
</gene>
<evidence type="ECO:0000256" key="7">
    <source>
        <dbReference type="SAM" id="Phobius"/>
    </source>
</evidence>
<dbReference type="Gene3D" id="1.20.1510.10">
    <property type="entry name" value="Cation efflux protein transmembrane domain"/>
    <property type="match status" value="1"/>
</dbReference>
<dbReference type="PANTHER" id="PTHR43840:SF50">
    <property type="entry name" value="MANGANESE EFFLUX SYSTEM PROTEIN MNES"/>
    <property type="match status" value="1"/>
</dbReference>
<keyword evidence="5 7" id="KW-1133">Transmembrane helix</keyword>
<dbReference type="AlphaFoldDB" id="A0A6N7XRB2"/>
<comment type="similarity">
    <text evidence="2">Belongs to the cation diffusion facilitator (CDF) transporter (TC 2.A.4) family.</text>
</comment>
<dbReference type="NCBIfam" id="TIGR01297">
    <property type="entry name" value="CDF"/>
    <property type="match status" value="1"/>
</dbReference>
<dbReference type="Pfam" id="PF01545">
    <property type="entry name" value="Cation_efflux"/>
    <property type="match status" value="1"/>
</dbReference>
<feature type="transmembrane region" description="Helical" evidence="7">
    <location>
        <begin position="95"/>
        <end position="112"/>
    </location>
</feature>
<dbReference type="PANTHER" id="PTHR43840">
    <property type="entry name" value="MITOCHONDRIAL METAL TRANSPORTER 1-RELATED"/>
    <property type="match status" value="1"/>
</dbReference>
<dbReference type="GO" id="GO:0008324">
    <property type="term" value="F:monoatomic cation transmembrane transporter activity"/>
    <property type="evidence" value="ECO:0007669"/>
    <property type="project" value="InterPro"/>
</dbReference>
<dbReference type="SUPFAM" id="SSF160240">
    <property type="entry name" value="Cation efflux protein cytoplasmic domain-like"/>
    <property type="match status" value="1"/>
</dbReference>